<evidence type="ECO:0000256" key="5">
    <source>
        <dbReference type="ARBA" id="ARBA00022519"/>
    </source>
</evidence>
<keyword evidence="4 12" id="KW-1003">Cell membrane</keyword>
<dbReference type="PANTHER" id="PTHR32024:SF2">
    <property type="entry name" value="TRK SYSTEM POTASSIUM UPTAKE PROTEIN TRKG-RELATED"/>
    <property type="match status" value="1"/>
</dbReference>
<dbReference type="GO" id="GO:0015379">
    <property type="term" value="F:potassium:chloride symporter activity"/>
    <property type="evidence" value="ECO:0007669"/>
    <property type="project" value="InterPro"/>
</dbReference>
<feature type="transmembrane region" description="Helical" evidence="14">
    <location>
        <begin position="132"/>
        <end position="151"/>
    </location>
</feature>
<evidence type="ECO:0000256" key="10">
    <source>
        <dbReference type="ARBA" id="ARBA00023065"/>
    </source>
</evidence>
<feature type="binding site" evidence="13">
    <location>
        <position position="433"/>
    </location>
    <ligand>
        <name>K(+)</name>
        <dbReference type="ChEBI" id="CHEBI:29103"/>
    </ligand>
</feature>
<feature type="transmembrane region" description="Helical" evidence="14">
    <location>
        <begin position="330"/>
        <end position="361"/>
    </location>
</feature>
<feature type="binding site" evidence="13">
    <location>
        <position position="109"/>
    </location>
    <ligand>
        <name>K(+)</name>
        <dbReference type="ChEBI" id="CHEBI:29103"/>
    </ligand>
</feature>
<accession>A0A1D8KB51</accession>
<feature type="transmembrane region" description="Helical" evidence="14">
    <location>
        <begin position="243"/>
        <end position="262"/>
    </location>
</feature>
<feature type="transmembrane region" description="Helical" evidence="14">
    <location>
        <begin position="69"/>
        <end position="90"/>
    </location>
</feature>
<dbReference type="GO" id="GO:0005886">
    <property type="term" value="C:plasma membrane"/>
    <property type="evidence" value="ECO:0007669"/>
    <property type="project" value="UniProtKB-SubCell"/>
</dbReference>
<comment type="similarity">
    <text evidence="2 12">Belongs to the TrkH potassium transport family.</text>
</comment>
<feature type="transmembrane region" description="Helical" evidence="14">
    <location>
        <begin position="391"/>
        <end position="414"/>
    </location>
</feature>
<keyword evidence="6 12" id="KW-0633">Potassium transport</keyword>
<feature type="transmembrane region" description="Helical" evidence="14">
    <location>
        <begin position="274"/>
        <end position="293"/>
    </location>
</feature>
<comment type="function">
    <text evidence="12">Low-affinity potassium transport system. Interacts with Trk system potassium uptake protein TrkA.</text>
</comment>
<sequence>MQFAAVQRVLGALIAAYSVTMLIPAIVSLIYDDGQAGYFLDSFLVTFLLGFVVWFPVRDSRQELRRREGFLIVALYWVILSTVSTLPFHFSPHLDFTDAFFESVSGFTTTGATVIVGLDKLPKSILYYRAQLNWLGGMGIIVLAIAVLPMLRVGGMQLFKAETPGPMKDEKLTPRLEHTARALWSIYVGLTVACIIGYWVAGMSFFDAVCQAFATIATGGFSTHDASFAYWNSPWIDGVADVFMFLSGMNFAVHYLAIMRGSARPYVSDPEVRAYIGFVAASILVVTLTLWFTRTYPGFLTDLRYAAFQVLTTLTCCGFTSAPFNHWPLYLPVLLMLIPIVGGCAGSTAGGMKVVRVLLVVKQSFRELHRLNHPRAVVPVKLGKTVLPERVVSAIWSFLAAYVLVYLMFMLALMAAGLDWVTAFSAVSACINNMGPGLGSVFANFAGISEPAKWICSFAMLVGRLEVFTLLVLLTPMYWRT</sequence>
<dbReference type="AlphaFoldDB" id="A0A1D8KB51"/>
<gene>
    <name evidence="15" type="ORF">BJI67_14975</name>
</gene>
<feature type="binding site" evidence="13">
    <location>
        <position position="434"/>
    </location>
    <ligand>
        <name>K(+)</name>
        <dbReference type="ChEBI" id="CHEBI:29103"/>
    </ligand>
</feature>
<keyword evidence="5 12" id="KW-0997">Cell inner membrane</keyword>
<dbReference type="EMBL" id="CP017448">
    <property type="protein sequence ID" value="AOV18189.1"/>
    <property type="molecule type" value="Genomic_DNA"/>
</dbReference>
<dbReference type="GO" id="GO:0046872">
    <property type="term" value="F:metal ion binding"/>
    <property type="evidence" value="ECO:0007669"/>
    <property type="project" value="UniProtKB-KW"/>
</dbReference>
<keyword evidence="10 12" id="KW-0406">Ion transport</keyword>
<evidence type="ECO:0000256" key="13">
    <source>
        <dbReference type="PIRSR" id="PIRSR006247-1"/>
    </source>
</evidence>
<evidence type="ECO:0000256" key="2">
    <source>
        <dbReference type="ARBA" id="ARBA00009137"/>
    </source>
</evidence>
<dbReference type="NCBIfam" id="TIGR00933">
    <property type="entry name" value="2a38"/>
    <property type="match status" value="1"/>
</dbReference>
<proteinExistence type="inferred from homology"/>
<evidence type="ECO:0000256" key="1">
    <source>
        <dbReference type="ARBA" id="ARBA00004429"/>
    </source>
</evidence>
<keyword evidence="16" id="KW-1185">Reference proteome</keyword>
<dbReference type="Proteomes" id="UP000095342">
    <property type="component" value="Chromosome"/>
</dbReference>
<dbReference type="Pfam" id="PF02386">
    <property type="entry name" value="TrkH"/>
    <property type="match status" value="1"/>
</dbReference>
<organism evidence="15 16">
    <name type="scientific">Acidihalobacter aeolianus</name>
    <dbReference type="NCBI Taxonomy" id="2792603"/>
    <lineage>
        <taxon>Bacteria</taxon>
        <taxon>Pseudomonadati</taxon>
        <taxon>Pseudomonadota</taxon>
        <taxon>Gammaproteobacteria</taxon>
        <taxon>Chromatiales</taxon>
        <taxon>Ectothiorhodospiraceae</taxon>
        <taxon>Acidihalobacter</taxon>
    </lineage>
</organism>
<dbReference type="InterPro" id="IPR004772">
    <property type="entry name" value="TrkH"/>
</dbReference>
<feature type="transmembrane region" description="Helical" evidence="14">
    <location>
        <begin position="420"/>
        <end position="446"/>
    </location>
</feature>
<feature type="transmembrane region" description="Helical" evidence="14">
    <location>
        <begin position="12"/>
        <end position="31"/>
    </location>
</feature>
<evidence type="ECO:0000256" key="14">
    <source>
        <dbReference type="SAM" id="Phobius"/>
    </source>
</evidence>
<dbReference type="PIRSF" id="PIRSF006247">
    <property type="entry name" value="TrkH"/>
    <property type="match status" value="1"/>
</dbReference>
<evidence type="ECO:0000256" key="4">
    <source>
        <dbReference type="ARBA" id="ARBA00022475"/>
    </source>
</evidence>
<keyword evidence="8 12" id="KW-0630">Potassium</keyword>
<evidence type="ECO:0000256" key="8">
    <source>
        <dbReference type="ARBA" id="ARBA00022958"/>
    </source>
</evidence>
<evidence type="ECO:0000256" key="7">
    <source>
        <dbReference type="ARBA" id="ARBA00022692"/>
    </source>
</evidence>
<dbReference type="KEGG" id="aaeo:BJI67_14975"/>
<feature type="transmembrane region" description="Helical" evidence="14">
    <location>
        <begin position="37"/>
        <end position="57"/>
    </location>
</feature>
<keyword evidence="11 12" id="KW-0472">Membrane</keyword>
<keyword evidence="3 12" id="KW-0813">Transport</keyword>
<feature type="binding site" evidence="13">
    <location>
        <position position="219"/>
    </location>
    <ligand>
        <name>K(+)</name>
        <dbReference type="ChEBI" id="CHEBI:29103"/>
    </ligand>
</feature>
<dbReference type="InterPro" id="IPR003445">
    <property type="entry name" value="Cat_transpt"/>
</dbReference>
<keyword evidence="9 14" id="KW-1133">Transmembrane helix</keyword>
<dbReference type="RefSeq" id="WP_070073719.1">
    <property type="nucleotide sequence ID" value="NZ_CP017448.1"/>
</dbReference>
<reference evidence="15 16" key="1">
    <citation type="submission" date="2016-09" db="EMBL/GenBank/DDBJ databases">
        <title>Acidihalobacter prosperus V6 (DSM14174).</title>
        <authorList>
            <person name="Khaleque H.N."/>
            <person name="Ramsay J.P."/>
            <person name="Murphy R.J.T."/>
            <person name="Kaksonen A.H."/>
            <person name="Boxall N.J."/>
            <person name="Watkin E.L.J."/>
        </authorList>
    </citation>
    <scope>NUCLEOTIDE SEQUENCE [LARGE SCALE GENOMIC DNA]</scope>
    <source>
        <strain evidence="15 16">V6</strain>
    </source>
</reference>
<name>A0A1D8KB51_9GAMM</name>
<dbReference type="PANTHER" id="PTHR32024">
    <property type="entry name" value="TRK SYSTEM POTASSIUM UPTAKE PROTEIN TRKG-RELATED"/>
    <property type="match status" value="1"/>
</dbReference>
<evidence type="ECO:0000256" key="6">
    <source>
        <dbReference type="ARBA" id="ARBA00022538"/>
    </source>
</evidence>
<keyword evidence="13" id="KW-0479">Metal-binding</keyword>
<evidence type="ECO:0000313" key="16">
    <source>
        <dbReference type="Proteomes" id="UP000095342"/>
    </source>
</evidence>
<evidence type="ECO:0000256" key="3">
    <source>
        <dbReference type="ARBA" id="ARBA00022448"/>
    </source>
</evidence>
<evidence type="ECO:0000256" key="12">
    <source>
        <dbReference type="PIRNR" id="PIRNR006247"/>
    </source>
</evidence>
<feature type="transmembrane region" description="Helical" evidence="14">
    <location>
        <begin position="182"/>
        <end position="200"/>
    </location>
</feature>
<evidence type="ECO:0000256" key="11">
    <source>
        <dbReference type="ARBA" id="ARBA00023136"/>
    </source>
</evidence>
<feature type="transmembrane region" description="Helical" evidence="14">
    <location>
        <begin position="458"/>
        <end position="479"/>
    </location>
</feature>
<keyword evidence="7 14" id="KW-0812">Transmembrane</keyword>
<feature type="binding site" evidence="13">
    <location>
        <position position="110"/>
    </location>
    <ligand>
        <name>K(+)</name>
        <dbReference type="ChEBI" id="CHEBI:29103"/>
    </ligand>
</feature>
<evidence type="ECO:0000313" key="15">
    <source>
        <dbReference type="EMBL" id="AOV18189.1"/>
    </source>
</evidence>
<comment type="subcellular location">
    <subcellularLocation>
        <location evidence="1 12">Cell inner membrane</location>
        <topology evidence="1 12">Multi-pass membrane protein</topology>
    </subcellularLocation>
</comment>
<protein>
    <recommendedName>
        <fullName evidence="12">Trk system potassium uptake protein</fullName>
    </recommendedName>
</protein>
<evidence type="ECO:0000256" key="9">
    <source>
        <dbReference type="ARBA" id="ARBA00022989"/>
    </source>
</evidence>